<evidence type="ECO:0000259" key="1">
    <source>
        <dbReference type="Pfam" id="PF06742"/>
    </source>
</evidence>
<comment type="caution">
    <text evidence="2">The sequence shown here is derived from an EMBL/GenBank/DDBJ whole genome shotgun (WGS) entry which is preliminary data.</text>
</comment>
<gene>
    <name evidence="2" type="ORF">LMG27952_06608</name>
</gene>
<dbReference type="InterPro" id="IPR037049">
    <property type="entry name" value="DUF1214_C_sf"/>
</dbReference>
<sequence>MAATISYDYTTEKRLWPDRTWSTSVGGSPVFKADTFQSLDHQISYFWKAYGTSNAMFIAMPGKGAAYFGAEADSAGNRLEGERSYHVHVPANVPVLNYWSFVVYDAETRSLLENGQRFPSISSNDNLKTNPDGSADLYFGPRPPTAAHANWIKTIPGHSWFGGFRLFSPTQEFFDRKWEPGNLERLD</sequence>
<protein>
    <recommendedName>
        <fullName evidence="1">DUF1214 domain-containing protein</fullName>
    </recommendedName>
</protein>
<dbReference type="RefSeq" id="WP_201700060.1">
    <property type="nucleotide sequence ID" value="NZ_CAJHCQ010000024.1"/>
</dbReference>
<name>A0ABM8P7G6_9BURK</name>
<dbReference type="Gene3D" id="2.60.120.600">
    <property type="entry name" value="Domain of unknown function DUF1214, C-terminal domain"/>
    <property type="match status" value="1"/>
</dbReference>
<feature type="domain" description="DUF1214" evidence="1">
    <location>
        <begin position="65"/>
        <end position="171"/>
    </location>
</feature>
<organism evidence="2 3">
    <name type="scientific">Paraburkholderia hiiakae</name>
    <dbReference type="NCBI Taxonomy" id="1081782"/>
    <lineage>
        <taxon>Bacteria</taxon>
        <taxon>Pseudomonadati</taxon>
        <taxon>Pseudomonadota</taxon>
        <taxon>Betaproteobacteria</taxon>
        <taxon>Burkholderiales</taxon>
        <taxon>Burkholderiaceae</taxon>
        <taxon>Paraburkholderia</taxon>
    </lineage>
</organism>
<dbReference type="PANTHER" id="PTHR36509">
    <property type="entry name" value="BLL3101 PROTEIN"/>
    <property type="match status" value="1"/>
</dbReference>
<dbReference type="EMBL" id="CAJHCQ010000024">
    <property type="protein sequence ID" value="CAD6558314.1"/>
    <property type="molecule type" value="Genomic_DNA"/>
</dbReference>
<dbReference type="Proteomes" id="UP000656319">
    <property type="component" value="Unassembled WGS sequence"/>
</dbReference>
<evidence type="ECO:0000313" key="2">
    <source>
        <dbReference type="EMBL" id="CAD6558314.1"/>
    </source>
</evidence>
<proteinExistence type="predicted"/>
<dbReference type="Pfam" id="PF06742">
    <property type="entry name" value="DUF1214"/>
    <property type="match status" value="1"/>
</dbReference>
<dbReference type="PANTHER" id="PTHR36509:SF3">
    <property type="entry name" value="SIGNAL PEPTIDE PROTEIN"/>
    <property type="match status" value="1"/>
</dbReference>
<dbReference type="SUPFAM" id="SSF160935">
    <property type="entry name" value="VPA0735-like"/>
    <property type="match status" value="1"/>
</dbReference>
<keyword evidence="3" id="KW-1185">Reference proteome</keyword>
<reference evidence="2 3" key="1">
    <citation type="submission" date="2020-10" db="EMBL/GenBank/DDBJ databases">
        <authorList>
            <person name="Peeters C."/>
        </authorList>
    </citation>
    <scope>NUCLEOTIDE SEQUENCE [LARGE SCALE GENOMIC DNA]</scope>
    <source>
        <strain evidence="2 3">LMG 27952</strain>
    </source>
</reference>
<accession>A0ABM8P7G6</accession>
<dbReference type="InterPro" id="IPR010621">
    <property type="entry name" value="DUF1214"/>
</dbReference>
<evidence type="ECO:0000313" key="3">
    <source>
        <dbReference type="Proteomes" id="UP000656319"/>
    </source>
</evidence>